<sequence length="97" mass="10301">MTTSFTAAEAAAVVEEYHEAVAGIKKTIGAVQDTFDAARSGWEGAAYVAGQKASTAWQEETERINGKIDVMNQTIQEGNKTLEAVDPANVDALTNLI</sequence>
<dbReference type="InterPro" id="IPR036689">
    <property type="entry name" value="ESAT-6-like_sf"/>
</dbReference>
<gene>
    <name evidence="1" type="ORF">BJ987_000300</name>
</gene>
<proteinExistence type="predicted"/>
<keyword evidence="2" id="KW-1185">Reference proteome</keyword>
<evidence type="ECO:0000313" key="1">
    <source>
        <dbReference type="EMBL" id="MBP2187399.1"/>
    </source>
</evidence>
<dbReference type="SUPFAM" id="SSF140453">
    <property type="entry name" value="EsxAB dimer-like"/>
    <property type="match status" value="1"/>
</dbReference>
<dbReference type="InterPro" id="IPR010310">
    <property type="entry name" value="T7SS_ESAT-6-like"/>
</dbReference>
<protein>
    <submittedName>
        <fullName evidence="1">Uncharacterized protein YukE</fullName>
    </submittedName>
</protein>
<dbReference type="Gene3D" id="1.10.287.1060">
    <property type="entry name" value="ESAT-6-like"/>
    <property type="match status" value="1"/>
</dbReference>
<dbReference type="EMBL" id="JAGGMR010000001">
    <property type="protein sequence ID" value="MBP2187399.1"/>
    <property type="molecule type" value="Genomic_DNA"/>
</dbReference>
<name>A0ABS4Q6U0_9NOCA</name>
<evidence type="ECO:0000313" key="2">
    <source>
        <dbReference type="Proteomes" id="UP001519325"/>
    </source>
</evidence>
<comment type="caution">
    <text evidence="1">The sequence shown here is derived from an EMBL/GenBank/DDBJ whole genome shotgun (WGS) entry which is preliminary data.</text>
</comment>
<accession>A0ABS4Q6U0</accession>
<dbReference type="Pfam" id="PF06013">
    <property type="entry name" value="WXG100"/>
    <property type="match status" value="1"/>
</dbReference>
<organism evidence="1 2">
    <name type="scientific">Nocardia goodfellowii</name>
    <dbReference type="NCBI Taxonomy" id="882446"/>
    <lineage>
        <taxon>Bacteria</taxon>
        <taxon>Bacillati</taxon>
        <taxon>Actinomycetota</taxon>
        <taxon>Actinomycetes</taxon>
        <taxon>Mycobacteriales</taxon>
        <taxon>Nocardiaceae</taxon>
        <taxon>Nocardia</taxon>
    </lineage>
</organism>
<dbReference type="RefSeq" id="WP_209883972.1">
    <property type="nucleotide sequence ID" value="NZ_JAGGMR010000001.1"/>
</dbReference>
<dbReference type="Proteomes" id="UP001519325">
    <property type="component" value="Unassembled WGS sequence"/>
</dbReference>
<reference evidence="1 2" key="1">
    <citation type="submission" date="2021-03" db="EMBL/GenBank/DDBJ databases">
        <title>Sequencing the genomes of 1000 actinobacteria strains.</title>
        <authorList>
            <person name="Klenk H.-P."/>
        </authorList>
    </citation>
    <scope>NUCLEOTIDE SEQUENCE [LARGE SCALE GENOMIC DNA]</scope>
    <source>
        <strain evidence="1 2">DSM 45516</strain>
    </source>
</reference>